<dbReference type="STRING" id="157072.A0A024TES5"/>
<feature type="region of interest" description="Disordered" evidence="2">
    <location>
        <begin position="2774"/>
        <end position="2814"/>
    </location>
</feature>
<evidence type="ECO:0000259" key="5">
    <source>
        <dbReference type="Pfam" id="PF23099"/>
    </source>
</evidence>
<feature type="domain" description="U3 small nucleolar RNA-associated protein 20" evidence="4">
    <location>
        <begin position="1829"/>
        <end position="2060"/>
    </location>
</feature>
<dbReference type="RefSeq" id="XP_008879474.1">
    <property type="nucleotide sequence ID" value="XM_008881252.1"/>
</dbReference>
<dbReference type="GeneID" id="20090716"/>
<evidence type="ECO:0000313" key="6">
    <source>
        <dbReference type="EMBL" id="ETV91837.1"/>
    </source>
</evidence>
<dbReference type="InterPro" id="IPR052575">
    <property type="entry name" value="SSU_processome_comp_20"/>
</dbReference>
<feature type="domain" description="U3 small nucleolar RNA-associated protein 20 C-terminal" evidence="5">
    <location>
        <begin position="2570"/>
        <end position="2785"/>
    </location>
</feature>
<dbReference type="PANTHER" id="PTHR17695">
    <property type="entry name" value="SMALL SUBUNIT PROCESSOME COMPONENT 20 HOMOLOG"/>
    <property type="match status" value="1"/>
</dbReference>
<organism evidence="6">
    <name type="scientific">Aphanomyces invadans</name>
    <dbReference type="NCBI Taxonomy" id="157072"/>
    <lineage>
        <taxon>Eukaryota</taxon>
        <taxon>Sar</taxon>
        <taxon>Stramenopiles</taxon>
        <taxon>Oomycota</taxon>
        <taxon>Saprolegniomycetes</taxon>
        <taxon>Saprolegniales</taxon>
        <taxon>Verrucalvaceae</taxon>
        <taxon>Aphanomyces</taxon>
    </lineage>
</organism>
<evidence type="ECO:0000256" key="2">
    <source>
        <dbReference type="SAM" id="MobiDB-lite"/>
    </source>
</evidence>
<gene>
    <name evidence="6" type="ORF">H310_13666</name>
</gene>
<dbReference type="eggNOG" id="KOG1823">
    <property type="taxonomic scope" value="Eukaryota"/>
</dbReference>
<feature type="domain" description="U3 small nucleolar RNA-associated protein 20 N-terminal" evidence="3">
    <location>
        <begin position="937"/>
        <end position="1606"/>
    </location>
</feature>
<dbReference type="InterPro" id="IPR057525">
    <property type="entry name" value="UTP20_C"/>
</dbReference>
<reference evidence="6" key="1">
    <citation type="submission" date="2013-12" db="EMBL/GenBank/DDBJ databases">
        <title>The Genome Sequence of Aphanomyces invadans NJM9701.</title>
        <authorList>
            <consortium name="The Broad Institute Genomics Platform"/>
            <person name="Russ C."/>
            <person name="Tyler B."/>
            <person name="van West P."/>
            <person name="Dieguez-Uribeondo J."/>
            <person name="Young S.K."/>
            <person name="Zeng Q."/>
            <person name="Gargeya S."/>
            <person name="Fitzgerald M."/>
            <person name="Abouelleil A."/>
            <person name="Alvarado L."/>
            <person name="Chapman S.B."/>
            <person name="Gainer-Dewar J."/>
            <person name="Goldberg J."/>
            <person name="Griggs A."/>
            <person name="Gujja S."/>
            <person name="Hansen M."/>
            <person name="Howarth C."/>
            <person name="Imamovic A."/>
            <person name="Ireland A."/>
            <person name="Larimer J."/>
            <person name="McCowan C."/>
            <person name="Murphy C."/>
            <person name="Pearson M."/>
            <person name="Poon T.W."/>
            <person name="Priest M."/>
            <person name="Roberts A."/>
            <person name="Saif S."/>
            <person name="Shea T."/>
            <person name="Sykes S."/>
            <person name="Wortman J."/>
            <person name="Nusbaum C."/>
            <person name="Birren B."/>
        </authorList>
    </citation>
    <scope>NUCLEOTIDE SEQUENCE [LARGE SCALE GENOMIC DNA]</scope>
    <source>
        <strain evidence="6">NJM9701</strain>
    </source>
</reference>
<dbReference type="SUPFAM" id="SSF48371">
    <property type="entry name" value="ARM repeat"/>
    <property type="match status" value="3"/>
</dbReference>
<dbReference type="EMBL" id="KI914006">
    <property type="protein sequence ID" value="ETV91837.1"/>
    <property type="molecule type" value="Genomic_DNA"/>
</dbReference>
<dbReference type="Pfam" id="PF07539">
    <property type="entry name" value="UTP20_N"/>
    <property type="match status" value="1"/>
</dbReference>
<dbReference type="OrthoDB" id="360653at2759"/>
<dbReference type="Gene3D" id="1.25.10.10">
    <property type="entry name" value="Leucine-rich Repeat Variant"/>
    <property type="match status" value="3"/>
</dbReference>
<evidence type="ECO:0000259" key="3">
    <source>
        <dbReference type="Pfam" id="PF07539"/>
    </source>
</evidence>
<accession>A0A024TES5</accession>
<dbReference type="InterPro" id="IPR011430">
    <property type="entry name" value="UTP20_N"/>
</dbReference>
<dbReference type="Pfam" id="PF23099">
    <property type="entry name" value="UTP20_C"/>
    <property type="match status" value="1"/>
</dbReference>
<protein>
    <submittedName>
        <fullName evidence="6">Uncharacterized protein</fullName>
    </submittedName>
</protein>
<dbReference type="InterPro" id="IPR046523">
    <property type="entry name" value="UTP20_dom"/>
</dbReference>
<dbReference type="GO" id="GO:0032040">
    <property type="term" value="C:small-subunit processome"/>
    <property type="evidence" value="ECO:0007669"/>
    <property type="project" value="TreeGrafter"/>
</dbReference>
<proteinExistence type="predicted"/>
<dbReference type="GO" id="GO:0030686">
    <property type="term" value="C:90S preribosome"/>
    <property type="evidence" value="ECO:0007669"/>
    <property type="project" value="TreeGrafter"/>
</dbReference>
<dbReference type="PROSITE" id="PS50077">
    <property type="entry name" value="HEAT_REPEAT"/>
    <property type="match status" value="1"/>
</dbReference>
<dbReference type="InterPro" id="IPR021133">
    <property type="entry name" value="HEAT_type_2"/>
</dbReference>
<dbReference type="Pfam" id="PF20416">
    <property type="entry name" value="UTP20"/>
    <property type="match status" value="1"/>
</dbReference>
<feature type="repeat" description="HEAT" evidence="1">
    <location>
        <begin position="2378"/>
        <end position="2416"/>
    </location>
</feature>
<dbReference type="VEuPathDB" id="FungiDB:H310_13666"/>
<evidence type="ECO:0000259" key="4">
    <source>
        <dbReference type="Pfam" id="PF20416"/>
    </source>
</evidence>
<sequence length="2814" mass="310992">MGKLAELKAAPGPPSKKRFRFQKGKERIAGLQSDLQLYAKTQSYSNFLLANTATEPFHDELTLLGELYTNDRFQQLFRKLRRITNSTPQLLHHLTQVVQILETTVRDFTRDPDVMIPVLKLYVALAKDLQKEFYPHFAASLPHIVSIIDKTNPELTADVFKSLSMLFKHLQTPILADMSVLHKFYGVLVGHPQEYVRDFAANVFAVLLRKVKSGSAFQSYVLNYLSALVRGITSSDAVVGATLVDRHSNVLDGTAKLFFAVMKNVQAQFHSRTKELLPLLLHSYKPKRDAERHLGATVLYDISKRVVVMLRKYTTDEHAHVVWTNLLDAATHAIDGLAPPTPPSCTYIARQCNLVALFVSYKQGALVGSAIRAPLLALVETLLGTCVAHTPDLRDAVLNLLSQCAISLQGEFYSCLGSIYTTTSLPTDADVDAFTEKLVSLLPVGAVAQHVLPKAALYAVEQCRYGHAALLRSMSVLIDWVDRHQDEIDAGFVLTRQADRIVVDLAKVSKDAVGQFQNTLDAVSNALSSTHDLETLANVRQVLRCLAFIKAAPAPDVVAIAVKSLLATLLEQSTTHQDITSKAARITLRAQCVSVLGRMATLQRETKSEAELLALVAPHPTSPHLVSAIQSYMVPSIIDPASLSFESWYALLHRNVRSANHALRRHTLRLLSLAPPLDFLAPADATLDGPCDVVETCLQLEDTAATPSVDTERELIRLLDRVKVLARSAQVPALYIELIVSHMLGLFHVKLSTLWPHVSAVVEAAVSVHFESIWHILIDELEFVSMRSVAVVPAPLQAHARTLESTNNADDTTVPTASSRLVTALARDCMVELGSSAAHDATDIETHHGVVYKMLESFAHVVEHKSKAVVPVFCEFLRDQYYVVYPDEVDRVASDALTGIVAGAAKSRQANPKYAVRHVAASPLESRAPLVPTAKSVQAKLVSFLNVFKRFTNYKGVYGHELLWSFFYSLLLKADDRLSRGALDCLFAYKPVYLMPYRQQLLDLCDPHKFRDTLTTFKVDRASGMLHEAHRSAFFPVLLRMLYAKFISRKGTRSAKHSLAHRRTTVLAFIVALDADELVHFIDLICRPFHLGSIGVYDYATQLALADAAIASVSPSKQVGFLNVLEEVVGQLGMKVRQYLPDLLAILTAILGHDGVGQVHHGIDLDDGERLDAAAPVATDAVAINVADELEDEIDEENEPLVDEAEQVGPAKDDDVDMLDKDDSDNEVDAAAAGVALRKQTRMLTFRRLTQIVDQFDGQYDFGECFAKLFALCDTSIAHLPNAMRGAKKPSALLEWLRAIAVSGSIVTQLTPDIIQSVLSCLSSGTDNMTVSHDVLDCVLGFMDGLLTADEALHTNLLVPQLEFVLRQFIARFEAKTAKFIVDKSAGGSSKKELHFLCRLAPHVARRATTVETAHQLVSLLLPFVTRNHKTSPVEKEHVFQVVAGLVPCLDRPHAHVNFLAKLLAPGVNCILDAQPRQKLMDVFAAIHAHPHASDLAAMCQHILDLNANDPRRIEEADFERRIGAFVAINAAVAFQGFRDQSVTLVPLVSQYLYSMHDAEYSLRNAAKTGLEALVVQASVAAPDDVVRRVFETVLMPCVRVSLKSPAEDIRRGFILLLAVVADHFSTHASNAASFHGDLSMLRNTHDLEVDFFLNFTHIQAHRRLRAIQKLKHGIDSGEFSALSNTTAHHVLVPLLQHVVYEAKTQDGIGGEAAACLGSVATLLSWTNYAGLVRNLLKQIPGRPESETVIIAAVCAIIDHFHFDGIVVTDGWKTSPSERAAVPVVEASPIQAAMTSSLLPMLQSFLTKGDRKLGKAKGGKTDHSTTTGDYVLRVPVALAIVKLLRRLPTHVFYHELPKLLLQVTKLLRSKDDVVRSSSRTTLVRIAVELGPKYLFAIVSELEHSLQLGYMVHVLSYTLFAILEKVADACEQRAPAPLTSSTASDTDALFASPLDDCVPMIVSILVRDIFGDIDRDDVTKSKTKEARACRSFDSFELLARCINFLPNPTIHTLLVPVVQSLASAASRKSKVLANVRHVLARVALGLSKNASVEPTHMYLYLFNMLRMCLDRLTYVKPADAATIHNDAGVSSWVVLDWVCRKPTGVPTRVTAWDTFKIEAQANMTGFDRYVATKADAATSGADEILLYSVTLLYTLLKKDASALALVDPFVPLLVRCIHEIKHTDTIIVALKCVAVLLNHPYPSLVAALSSVVDRVFKMIQKAGAATKNEMTQACYRVLTVLLRVRHEYHLDDAQWRVLLSFVRHDMEDMDHQNATFTLLKAVLGRRVVVPDVYDAMVRVGEMMVQSQVATVRTHCASMYLMFLLDYPLGDKRLNFHIRFLVSNLTFVYESGRLSSLECLHALVKKLPSDMLDGRAPFFLLPLVLQLVNDDAASVRELAADVISDLFKRVSANVFADSMALIQPWWTTHDPKLNCAAAHVSALVVTARPDLAKKAAPFLTHVLTAALARAVGMMDEHDDDITEVEWGPVYYCLLCIDAVGKSLRDVFEAWAPTGMGTIVQLLTFPHAWVRLAAVQIVRGYVQRRHASTLRVVPPEASNEIEFLDQPGRLFGLAQQLCKQLESNYLTDALVTENVATLLFVLRALQSHPHIDQHHERLASHDDDGNQDEESAAEEASAPSSSPVTWLFARLSFLARGHQLPLRKTAVYRFFAGAAVQETPAFMETVLVAMLNPLYRDIYDESDDPNDADDATSIRNLAREVLQVLEAKVDATAFVSTFAHVQKKVTEFRERRKQKRKIEAVAEPDVAAARKMIKNAKKQEAKQLKKRKIGQVKGSQSKYQKIAASKERQRNARPGHY</sequence>
<name>A0A024TES5_9STRA</name>
<dbReference type="InterPro" id="IPR011989">
    <property type="entry name" value="ARM-like"/>
</dbReference>
<dbReference type="PANTHER" id="PTHR17695:SF11">
    <property type="entry name" value="SMALL SUBUNIT PROCESSOME COMPONENT 20 HOMOLOG"/>
    <property type="match status" value="1"/>
</dbReference>
<feature type="region of interest" description="Disordered" evidence="2">
    <location>
        <begin position="2613"/>
        <end position="2636"/>
    </location>
</feature>
<evidence type="ECO:0000256" key="1">
    <source>
        <dbReference type="PROSITE-ProRule" id="PRU00103"/>
    </source>
</evidence>
<dbReference type="InterPro" id="IPR016024">
    <property type="entry name" value="ARM-type_fold"/>
</dbReference>